<gene>
    <name evidence="1" type="ORF">H2198_003029</name>
</gene>
<name>A0ACC3ACG6_9EURO</name>
<evidence type="ECO:0000313" key="2">
    <source>
        <dbReference type="Proteomes" id="UP001172386"/>
    </source>
</evidence>
<protein>
    <submittedName>
        <fullName evidence="1">Uncharacterized protein</fullName>
    </submittedName>
</protein>
<comment type="caution">
    <text evidence="1">The sequence shown here is derived from an EMBL/GenBank/DDBJ whole genome shotgun (WGS) entry which is preliminary data.</text>
</comment>
<dbReference type="EMBL" id="JAPDRQ010000038">
    <property type="protein sequence ID" value="KAJ9659616.1"/>
    <property type="molecule type" value="Genomic_DNA"/>
</dbReference>
<organism evidence="1 2">
    <name type="scientific">Neophaeococcomyces mojaviensis</name>
    <dbReference type="NCBI Taxonomy" id="3383035"/>
    <lineage>
        <taxon>Eukaryota</taxon>
        <taxon>Fungi</taxon>
        <taxon>Dikarya</taxon>
        <taxon>Ascomycota</taxon>
        <taxon>Pezizomycotina</taxon>
        <taxon>Eurotiomycetes</taxon>
        <taxon>Chaetothyriomycetidae</taxon>
        <taxon>Chaetothyriales</taxon>
        <taxon>Chaetothyriales incertae sedis</taxon>
        <taxon>Neophaeococcomyces</taxon>
    </lineage>
</organism>
<evidence type="ECO:0000313" key="1">
    <source>
        <dbReference type="EMBL" id="KAJ9659616.1"/>
    </source>
</evidence>
<keyword evidence="2" id="KW-1185">Reference proteome</keyword>
<reference evidence="1" key="1">
    <citation type="submission" date="2022-10" db="EMBL/GenBank/DDBJ databases">
        <title>Culturing micro-colonial fungi from biological soil crusts in the Mojave desert and describing Neophaeococcomyces mojavensis, and introducing the new genera and species Taxawa tesnikishii.</title>
        <authorList>
            <person name="Kurbessoian T."/>
            <person name="Stajich J.E."/>
        </authorList>
    </citation>
    <scope>NUCLEOTIDE SEQUENCE</scope>
    <source>
        <strain evidence="1">JES_112</strain>
    </source>
</reference>
<dbReference type="Proteomes" id="UP001172386">
    <property type="component" value="Unassembled WGS sequence"/>
</dbReference>
<accession>A0ACC3ACG6</accession>
<sequence>MSDCALTTEAAGRASEHEREQEHITKFFENKVLSILSATPLQVTPTQSNCHAFASNLLHCKDIKPVQTQGSFSYTVFSFECQKVVQFRLKPLDEATLLLAYETYGDLVPPATFVEGFALPVYIFPLAHGHLHTSEPHPETRSALERQIRTVRDLARFVAKGAFTPQSTDCYAPESWTLTAESTLHMIIENKSLTEIEPGFAQRAELLLPRLGLLTKLPPVLCHVDFFEINIMVEPVTGALTAVLDWDGAQIEAFGMIIYGVYDSFFGCMKDHSSDAEWSWFGTPLPDSDDMRSARDILESNFWNVFWDAVPSSFSKAEYEDAIAVAIEIGLVQRNLPRSLVEGPEERREQLFSNIRLMRGVWLSK</sequence>
<proteinExistence type="predicted"/>